<organism evidence="1 2">
    <name type="scientific">Pseudomonas palleroniana</name>
    <dbReference type="NCBI Taxonomy" id="191390"/>
    <lineage>
        <taxon>Bacteria</taxon>
        <taxon>Pseudomonadati</taxon>
        <taxon>Pseudomonadota</taxon>
        <taxon>Gammaproteobacteria</taxon>
        <taxon>Pseudomonadales</taxon>
        <taxon>Pseudomonadaceae</taxon>
        <taxon>Pseudomonas</taxon>
    </lineage>
</organism>
<dbReference type="RefSeq" id="WP_235863216.1">
    <property type="nucleotide sequence ID" value="NZ_FNUA01000002.1"/>
</dbReference>
<sequence>MQIVIDTPYITVGEYARRSGQSDTAIRREIEQGRYIIRPKTEGSKSAVLINMVHLAIEAAEQAERLQKALSAVTKEVPEDGALISAKNAAKLAGQVRAAKNPKTTNQH</sequence>
<dbReference type="AlphaFoldDB" id="A0A1H5LRT4"/>
<dbReference type="EMBL" id="FNUA01000002">
    <property type="protein sequence ID" value="SEE79227.1"/>
    <property type="molecule type" value="Genomic_DNA"/>
</dbReference>
<evidence type="ECO:0000313" key="2">
    <source>
        <dbReference type="Proteomes" id="UP000199129"/>
    </source>
</evidence>
<gene>
    <name evidence="1" type="ORF">SAMN04490198_2867</name>
</gene>
<accession>A0A1H5LRT4</accession>
<evidence type="ECO:0008006" key="3">
    <source>
        <dbReference type="Google" id="ProtNLM"/>
    </source>
</evidence>
<dbReference type="Proteomes" id="UP000199129">
    <property type="component" value="Unassembled WGS sequence"/>
</dbReference>
<reference evidence="1 2" key="1">
    <citation type="submission" date="2016-10" db="EMBL/GenBank/DDBJ databases">
        <authorList>
            <person name="de Groot N.N."/>
        </authorList>
    </citation>
    <scope>NUCLEOTIDE SEQUENCE [LARGE SCALE GENOMIC DNA]</scope>
    <source>
        <strain evidence="1 2">BS3265</strain>
    </source>
</reference>
<proteinExistence type="predicted"/>
<name>A0A1H5LRT4_9PSED</name>
<evidence type="ECO:0000313" key="1">
    <source>
        <dbReference type="EMBL" id="SEE79227.1"/>
    </source>
</evidence>
<protein>
    <recommendedName>
        <fullName evidence="3">DNA-binding protein</fullName>
    </recommendedName>
</protein>